<dbReference type="GO" id="GO:0016787">
    <property type="term" value="F:hydrolase activity"/>
    <property type="evidence" value="ECO:0007669"/>
    <property type="project" value="UniProtKB-KW"/>
</dbReference>
<dbReference type="Gramene" id="EME27985">
    <property type="protein sequence ID" value="EME27985"/>
    <property type="gene ID" value="Gasu_44880"/>
</dbReference>
<proteinExistence type="predicted"/>
<evidence type="ECO:0000313" key="2">
    <source>
        <dbReference type="Proteomes" id="UP000030680"/>
    </source>
</evidence>
<gene>
    <name evidence="1" type="ORF">Gasu_44880</name>
</gene>
<keyword evidence="1" id="KW-0378">Hydrolase</keyword>
<name>M2WVH5_GALSU</name>
<dbReference type="OMA" id="VYDQEAM"/>
<dbReference type="Proteomes" id="UP000030680">
    <property type="component" value="Unassembled WGS sequence"/>
</dbReference>
<reference evidence="2" key="1">
    <citation type="journal article" date="2013" name="Science">
        <title>Gene transfer from bacteria and archaea facilitated evolution of an extremophilic eukaryote.</title>
        <authorList>
            <person name="Schonknecht G."/>
            <person name="Chen W.H."/>
            <person name="Ternes C.M."/>
            <person name="Barbier G.G."/>
            <person name="Shrestha R.P."/>
            <person name="Stanke M."/>
            <person name="Brautigam A."/>
            <person name="Baker B.J."/>
            <person name="Banfield J.F."/>
            <person name="Garavito R.M."/>
            <person name="Carr K."/>
            <person name="Wilkerson C."/>
            <person name="Rensing S.A."/>
            <person name="Gagneul D."/>
            <person name="Dickenson N.E."/>
            <person name="Oesterhelt C."/>
            <person name="Lercher M.J."/>
            <person name="Weber A.P."/>
        </authorList>
    </citation>
    <scope>NUCLEOTIDE SEQUENCE [LARGE SCALE GENOMIC DNA]</scope>
    <source>
        <strain evidence="2">074W</strain>
    </source>
</reference>
<protein>
    <submittedName>
        <fullName evidence="1">Hydrolase</fullName>
    </submittedName>
</protein>
<dbReference type="SUPFAM" id="SSF53474">
    <property type="entry name" value="alpha/beta-Hydrolases"/>
    <property type="match status" value="1"/>
</dbReference>
<dbReference type="GeneID" id="17086858"/>
<dbReference type="OrthoDB" id="4892at2759"/>
<evidence type="ECO:0000313" key="1">
    <source>
        <dbReference type="EMBL" id="EME27985.1"/>
    </source>
</evidence>
<sequence length="398" mass="45744">MGFICLLSQKSIKSENFLSRNVFYSKCSVKVSRFFLLRPAFLHRRTWRFLENLVGRSFGANRVPQWEHFDKLYLLRPSTVFSRTPLGVIHFVGGAFVGSSSQLAYRSLLEGLVQLGYLVIVTPYDTSFDHLVAAESVNSSFVRVMRQLQEEYGIALPVVGLSHSLGCIIQILSSCLFPHVDVNTKGHIFMAYNNKPLKKAVPLYKELLIPSIQMFSSWSIPKEEMNSTWKRISSLFEGFIVSTGDSIMENIDSKTLKEQVYFNWQQIQRAWKQLDPLLEQIQSGRDEFHPSPSDIENIIIQKYSHSSIIIRCEDDLIDESLQLYRLLRGRDLYIKLRSVPGTHLTPLEQNTQVVDNFLRTHFQISSSFSQMSNLYRLIEVIGDSLAEIIFKQASTRII</sequence>
<dbReference type="ESTHER" id="galsu-m2wvh5">
    <property type="family name" value="Duf_1350"/>
</dbReference>
<dbReference type="InterPro" id="IPR029058">
    <property type="entry name" value="AB_hydrolase_fold"/>
</dbReference>
<dbReference type="PANTHER" id="PTHR34127">
    <property type="entry name" value="OS04G0405600 PROTEIN"/>
    <property type="match status" value="1"/>
</dbReference>
<accession>M2WVH5</accession>
<dbReference type="Pfam" id="PF07082">
    <property type="entry name" value="DUF1350"/>
    <property type="match status" value="2"/>
</dbReference>
<dbReference type="PANTHER" id="PTHR34127:SF1">
    <property type="entry name" value="OS04G0405600 PROTEIN"/>
    <property type="match status" value="1"/>
</dbReference>
<keyword evidence="2" id="KW-1185">Reference proteome</keyword>
<dbReference type="EMBL" id="KB454525">
    <property type="protein sequence ID" value="EME27985.1"/>
    <property type="molecule type" value="Genomic_DNA"/>
</dbReference>
<dbReference type="AlphaFoldDB" id="M2WVH5"/>
<organism evidence="1 2">
    <name type="scientific">Galdieria sulphuraria</name>
    <name type="common">Red alga</name>
    <dbReference type="NCBI Taxonomy" id="130081"/>
    <lineage>
        <taxon>Eukaryota</taxon>
        <taxon>Rhodophyta</taxon>
        <taxon>Bangiophyceae</taxon>
        <taxon>Galdieriales</taxon>
        <taxon>Galdieriaceae</taxon>
        <taxon>Galdieria</taxon>
    </lineage>
</organism>
<dbReference type="InterPro" id="IPR010765">
    <property type="entry name" value="DUF1350"/>
</dbReference>
<dbReference type="KEGG" id="gsl:Gasu_44880"/>
<dbReference type="eggNOG" id="ENOG502QSXN">
    <property type="taxonomic scope" value="Eukaryota"/>
</dbReference>
<dbReference type="RefSeq" id="XP_005704505.1">
    <property type="nucleotide sequence ID" value="XM_005704448.1"/>
</dbReference>
<dbReference type="STRING" id="130081.M2WVH5"/>